<dbReference type="InterPro" id="IPR000276">
    <property type="entry name" value="GPCR_Rhodpsn"/>
</dbReference>
<feature type="domain" description="G-protein coupled receptors family 1 profile" evidence="9">
    <location>
        <begin position="62"/>
        <end position="240"/>
    </location>
</feature>
<evidence type="ECO:0000256" key="5">
    <source>
        <dbReference type="ARBA" id="ARBA00022989"/>
    </source>
</evidence>
<dbReference type="PANTHER" id="PTHR24241:SF59">
    <property type="entry name" value="ADIPOKINETIC HORMONE RECEPTOR, ISOFORM C"/>
    <property type="match status" value="1"/>
</dbReference>
<sequence length="240" mass="27901">MNKSCTEMKIWTSDDNNVKSYIKVNNCTFNKYFDYLDHLTFNEVFITKNILFSLMLLFAVCGNLLAFVTLVKNQHKKSRVYRMMMHLIISDLIMIFVTIPLEMAWKINMQWKAGNTACKIMLYLRNFTPYLSSTVVACITLDKYFAIVYPLRSVYANKRSKKFLRAAWGISIICSLPQSIIYHVENHPESPQVIQCVNHNFFPTPYSNGPYSSLLDIFLTFRTWSTMSRITQSLPKSSSV</sequence>
<evidence type="ECO:0000256" key="1">
    <source>
        <dbReference type="ARBA" id="ARBA00004651"/>
    </source>
</evidence>
<dbReference type="Proteomes" id="UP001054837">
    <property type="component" value="Unassembled WGS sequence"/>
</dbReference>
<comment type="subcellular location">
    <subcellularLocation>
        <location evidence="1">Cell membrane</location>
        <topology evidence="1">Multi-pass membrane protein</topology>
    </subcellularLocation>
</comment>
<accession>A0AAV4QY29</accession>
<evidence type="ECO:0000313" key="11">
    <source>
        <dbReference type="Proteomes" id="UP001054837"/>
    </source>
</evidence>
<keyword evidence="3" id="KW-1003">Cell membrane</keyword>
<dbReference type="GO" id="GO:0004930">
    <property type="term" value="F:G protein-coupled receptor activity"/>
    <property type="evidence" value="ECO:0007669"/>
    <property type="project" value="InterPro"/>
</dbReference>
<reference evidence="10 11" key="1">
    <citation type="submission" date="2021-06" db="EMBL/GenBank/DDBJ databases">
        <title>Caerostris darwini draft genome.</title>
        <authorList>
            <person name="Kono N."/>
            <person name="Arakawa K."/>
        </authorList>
    </citation>
    <scope>NUCLEOTIDE SEQUENCE [LARGE SCALE GENOMIC DNA]</scope>
</reference>
<evidence type="ECO:0000256" key="6">
    <source>
        <dbReference type="ARBA" id="ARBA00023136"/>
    </source>
</evidence>
<evidence type="ECO:0000256" key="2">
    <source>
        <dbReference type="ARBA" id="ARBA00010663"/>
    </source>
</evidence>
<keyword evidence="5 8" id="KW-1133">Transmembrane helix</keyword>
<keyword evidence="4 8" id="KW-0812">Transmembrane</keyword>
<dbReference type="PRINTS" id="PR00237">
    <property type="entry name" value="GPCRRHODOPSN"/>
</dbReference>
<dbReference type="EMBL" id="BPLQ01005279">
    <property type="protein sequence ID" value="GIY13724.1"/>
    <property type="molecule type" value="Genomic_DNA"/>
</dbReference>
<dbReference type="GO" id="GO:0005886">
    <property type="term" value="C:plasma membrane"/>
    <property type="evidence" value="ECO:0007669"/>
    <property type="project" value="UniProtKB-SubCell"/>
</dbReference>
<evidence type="ECO:0000256" key="7">
    <source>
        <dbReference type="ARBA" id="ARBA00023170"/>
    </source>
</evidence>
<feature type="transmembrane region" description="Helical" evidence="8">
    <location>
        <begin position="50"/>
        <end position="71"/>
    </location>
</feature>
<proteinExistence type="inferred from homology"/>
<dbReference type="PROSITE" id="PS50262">
    <property type="entry name" value="G_PROTEIN_RECEP_F1_2"/>
    <property type="match status" value="1"/>
</dbReference>
<dbReference type="Gene3D" id="1.20.1070.10">
    <property type="entry name" value="Rhodopsin 7-helix transmembrane proteins"/>
    <property type="match status" value="1"/>
</dbReference>
<comment type="similarity">
    <text evidence="2">Belongs to the G-protein coupled receptor 1 family.</text>
</comment>
<evidence type="ECO:0000256" key="4">
    <source>
        <dbReference type="ARBA" id="ARBA00022692"/>
    </source>
</evidence>
<evidence type="ECO:0000256" key="3">
    <source>
        <dbReference type="ARBA" id="ARBA00022475"/>
    </source>
</evidence>
<keyword evidence="7 10" id="KW-0675">Receptor</keyword>
<evidence type="ECO:0000259" key="9">
    <source>
        <dbReference type="PROSITE" id="PS50262"/>
    </source>
</evidence>
<keyword evidence="11" id="KW-1185">Reference proteome</keyword>
<keyword evidence="6 8" id="KW-0472">Membrane</keyword>
<comment type="caution">
    <text evidence="10">The sequence shown here is derived from an EMBL/GenBank/DDBJ whole genome shotgun (WGS) entry which is preliminary data.</text>
</comment>
<feature type="transmembrane region" description="Helical" evidence="8">
    <location>
        <begin position="83"/>
        <end position="101"/>
    </location>
</feature>
<gene>
    <name evidence="10" type="primary">GNRR2_0</name>
    <name evidence="10" type="ORF">CDAR_311861</name>
</gene>
<name>A0AAV4QY29_9ARAC</name>
<dbReference type="GO" id="GO:0032870">
    <property type="term" value="P:cellular response to hormone stimulus"/>
    <property type="evidence" value="ECO:0007669"/>
    <property type="project" value="TreeGrafter"/>
</dbReference>
<evidence type="ECO:0000256" key="8">
    <source>
        <dbReference type="SAM" id="Phobius"/>
    </source>
</evidence>
<dbReference type="PANTHER" id="PTHR24241">
    <property type="entry name" value="NEUROPEPTIDE RECEPTOR-RELATED G-PROTEIN COUPLED RECEPTOR"/>
    <property type="match status" value="1"/>
</dbReference>
<dbReference type="GO" id="GO:0042277">
    <property type="term" value="F:peptide binding"/>
    <property type="evidence" value="ECO:0007669"/>
    <property type="project" value="TreeGrafter"/>
</dbReference>
<evidence type="ECO:0000313" key="10">
    <source>
        <dbReference type="EMBL" id="GIY13724.1"/>
    </source>
</evidence>
<feature type="transmembrane region" description="Helical" evidence="8">
    <location>
        <begin position="130"/>
        <end position="151"/>
    </location>
</feature>
<dbReference type="InterPro" id="IPR017452">
    <property type="entry name" value="GPCR_Rhodpsn_7TM"/>
</dbReference>
<organism evidence="10 11">
    <name type="scientific">Caerostris darwini</name>
    <dbReference type="NCBI Taxonomy" id="1538125"/>
    <lineage>
        <taxon>Eukaryota</taxon>
        <taxon>Metazoa</taxon>
        <taxon>Ecdysozoa</taxon>
        <taxon>Arthropoda</taxon>
        <taxon>Chelicerata</taxon>
        <taxon>Arachnida</taxon>
        <taxon>Araneae</taxon>
        <taxon>Araneomorphae</taxon>
        <taxon>Entelegynae</taxon>
        <taxon>Araneoidea</taxon>
        <taxon>Araneidae</taxon>
        <taxon>Caerostris</taxon>
    </lineage>
</organism>
<protein>
    <submittedName>
        <fullName evidence="10">Gonadotropin-releasing hormone II receptor</fullName>
    </submittedName>
</protein>
<dbReference type="AlphaFoldDB" id="A0AAV4QY29"/>
<dbReference type="Pfam" id="PF00001">
    <property type="entry name" value="7tm_1"/>
    <property type="match status" value="1"/>
</dbReference>
<dbReference type="SUPFAM" id="SSF81321">
    <property type="entry name" value="Family A G protein-coupled receptor-like"/>
    <property type="match status" value="1"/>
</dbReference>